<dbReference type="InterPro" id="IPR005141">
    <property type="entry name" value="eRF1_2"/>
</dbReference>
<evidence type="ECO:0000256" key="2">
    <source>
        <dbReference type="ARBA" id="ARBA00005326"/>
    </source>
</evidence>
<dbReference type="InterPro" id="IPR029064">
    <property type="entry name" value="Ribosomal_eL30-like_sf"/>
</dbReference>
<dbReference type="FunFam" id="3.30.1330.30:FF:000006">
    <property type="entry name" value="Peptide chain release factor subunit 1"/>
    <property type="match status" value="1"/>
</dbReference>
<comment type="similarity">
    <text evidence="2">Belongs to the eukaryotic release factor 1 family.</text>
</comment>
<evidence type="ECO:0000313" key="8">
    <source>
        <dbReference type="EMBL" id="KAG5475407.1"/>
    </source>
</evidence>
<dbReference type="InterPro" id="IPR024049">
    <property type="entry name" value="eRF1_1_sf"/>
</dbReference>
<dbReference type="InterPro" id="IPR005140">
    <property type="entry name" value="eRF1_Pelota-like_N"/>
</dbReference>
<evidence type="ECO:0000256" key="4">
    <source>
        <dbReference type="ARBA" id="ARBA00013382"/>
    </source>
</evidence>
<dbReference type="Gene3D" id="3.30.420.60">
    <property type="entry name" value="eRF1 domain 2"/>
    <property type="match status" value="1"/>
</dbReference>
<dbReference type="Pfam" id="PF03465">
    <property type="entry name" value="eRF1_3"/>
    <property type="match status" value="1"/>
</dbReference>
<dbReference type="InterPro" id="IPR042226">
    <property type="entry name" value="eFR1_2_sf"/>
</dbReference>
<dbReference type="GO" id="GO:0003747">
    <property type="term" value="F:translation release factor activity"/>
    <property type="evidence" value="ECO:0007669"/>
    <property type="project" value="InterPro"/>
</dbReference>
<keyword evidence="6" id="KW-0648">Protein biosynthesis</keyword>
<dbReference type="FunFam" id="3.30.960.10:FF:000003">
    <property type="entry name" value="Peptide chain release factor subunit 1"/>
    <property type="match status" value="1"/>
</dbReference>
<dbReference type="Pfam" id="PF03463">
    <property type="entry name" value="eRF1_1"/>
    <property type="match status" value="1"/>
</dbReference>
<evidence type="ECO:0000256" key="6">
    <source>
        <dbReference type="ARBA" id="ARBA00022917"/>
    </source>
</evidence>
<evidence type="ECO:0000256" key="3">
    <source>
        <dbReference type="ARBA" id="ARBA00011520"/>
    </source>
</evidence>
<dbReference type="SUPFAM" id="SSF55481">
    <property type="entry name" value="N-terminal domain of eukaryotic peptide chain release factor subunit 1, ERF1"/>
    <property type="match status" value="1"/>
</dbReference>
<evidence type="ECO:0000313" key="9">
    <source>
        <dbReference type="Proteomes" id="UP000673552"/>
    </source>
</evidence>
<dbReference type="SMART" id="SM01194">
    <property type="entry name" value="eRF1_1"/>
    <property type="match status" value="1"/>
</dbReference>
<dbReference type="Pfam" id="PF03464">
    <property type="entry name" value="eRF1_2"/>
    <property type="match status" value="1"/>
</dbReference>
<dbReference type="Proteomes" id="UP000673552">
    <property type="component" value="Unassembled WGS sequence"/>
</dbReference>
<dbReference type="OrthoDB" id="10254527at2759"/>
<keyword evidence="9" id="KW-1185">Reference proteome</keyword>
<sequence>MSGEKELTDAEKTIERYKVKKLIQMLESARGMGTSVISVYMTPREQISGMVTKLNNEYGTASNIKSHTNKLSVQSAITAALGRLKQIPRVPPNGLLLYSGTVMTADNKEKKLTLDIEPFKPVSRSLYLCDNKFHTEELRRMLESDDKFGFIIMDGSGCTFATVCGDVKEKLGSFTVELPKKHGRGGQSKNRFARIRMERRHNYVRKVAESAVSYFITNDRPNVRGLVLAGSADFKEVLFQSDLFDPRLKEVVVKVVDVAHPGDVGLNQAIDLSADALSGVKLVQEKKLLQTFFDQIAMDTQQYCFGVNDTMRCLEAGAVETLICFEDLEVNRYVIVKSRGAEDEATEIHLLTEAEANKKNIHAQEAGKTQNEIESENFVDWLAQNYQKFGCTLELISDRSQEGTQLVRGFGGIGGILRYKMDVMALRDHEKKDEDEERIAANNDEFDFDDDFM</sequence>
<reference evidence="9" key="1">
    <citation type="journal article" date="2021" name="Microbiol. Resour. Announc.">
        <title>LGAAP: Leishmaniinae Genome Assembly and Annotation Pipeline.</title>
        <authorList>
            <person name="Almutairi H."/>
            <person name="Urbaniak M.D."/>
            <person name="Bates M.D."/>
            <person name="Jariyapan N."/>
            <person name="Kwakye-Nuako G."/>
            <person name="Thomaz-Soccol V."/>
            <person name="Al-Salem W.S."/>
            <person name="Dillon R.J."/>
            <person name="Bates P.A."/>
            <person name="Gatherer D."/>
        </authorList>
    </citation>
    <scope>NUCLEOTIDE SEQUENCE [LARGE SCALE GENOMIC DNA]</scope>
</reference>
<dbReference type="EMBL" id="JAFEUZ010000027">
    <property type="protein sequence ID" value="KAG5475407.1"/>
    <property type="molecule type" value="Genomic_DNA"/>
</dbReference>
<dbReference type="GeneID" id="92513574"/>
<comment type="subcellular location">
    <subcellularLocation>
        <location evidence="1">Cytoplasm</location>
    </subcellularLocation>
</comment>
<protein>
    <recommendedName>
        <fullName evidence="4">Eukaryotic peptide chain release factor subunit 1</fullName>
    </recommendedName>
</protein>
<dbReference type="InterPro" id="IPR005142">
    <property type="entry name" value="eRF1_3"/>
</dbReference>
<dbReference type="Gene3D" id="3.30.960.10">
    <property type="entry name" value="eRF1 domain 1"/>
    <property type="match status" value="1"/>
</dbReference>
<comment type="caution">
    <text evidence="8">The sequence shown here is derived from an EMBL/GenBank/DDBJ whole genome shotgun (WGS) entry which is preliminary data.</text>
</comment>
<dbReference type="InterPro" id="IPR004403">
    <property type="entry name" value="Peptide_chain-rel_eRF1/aRF1"/>
</dbReference>
<organism evidence="8 9">
    <name type="scientific">Leishmania martiniquensis</name>
    <dbReference type="NCBI Taxonomy" id="1580590"/>
    <lineage>
        <taxon>Eukaryota</taxon>
        <taxon>Discoba</taxon>
        <taxon>Euglenozoa</taxon>
        <taxon>Kinetoplastea</taxon>
        <taxon>Metakinetoplastina</taxon>
        <taxon>Trypanosomatida</taxon>
        <taxon>Trypanosomatidae</taxon>
        <taxon>Leishmaniinae</taxon>
        <taxon>Leishmania</taxon>
    </lineage>
</organism>
<keyword evidence="5" id="KW-0963">Cytoplasm</keyword>
<dbReference type="SUPFAM" id="SSF53137">
    <property type="entry name" value="Translational machinery components"/>
    <property type="match status" value="1"/>
</dbReference>
<dbReference type="GO" id="GO:0005737">
    <property type="term" value="C:cytoplasm"/>
    <property type="evidence" value="ECO:0007669"/>
    <property type="project" value="UniProtKB-SubCell"/>
</dbReference>
<name>A0A836G592_9TRYP</name>
<dbReference type="SUPFAM" id="SSF55315">
    <property type="entry name" value="L30e-like"/>
    <property type="match status" value="1"/>
</dbReference>
<dbReference type="RefSeq" id="XP_067177672.1">
    <property type="nucleotide sequence ID" value="XM_067321062.1"/>
</dbReference>
<dbReference type="AlphaFoldDB" id="A0A836G592"/>
<accession>A0A836G592</accession>
<evidence type="ECO:0000256" key="5">
    <source>
        <dbReference type="ARBA" id="ARBA00022490"/>
    </source>
</evidence>
<feature type="domain" description="eRF1/Pelota-like N-terminal" evidence="7">
    <location>
        <begin position="7"/>
        <end position="143"/>
    </location>
</feature>
<reference evidence="9" key="2">
    <citation type="journal article" date="2021" name="Sci. Data">
        <title>Chromosome-scale genome sequencing, assembly and annotation of six genomes from subfamily Leishmaniinae.</title>
        <authorList>
            <person name="Almutairi H."/>
            <person name="Urbaniak M.D."/>
            <person name="Bates M.D."/>
            <person name="Jariyapan N."/>
            <person name="Kwakye-Nuako G."/>
            <person name="Thomaz Soccol V."/>
            <person name="Al-Salem W.S."/>
            <person name="Dillon R.J."/>
            <person name="Bates P.A."/>
            <person name="Gatherer D."/>
        </authorList>
    </citation>
    <scope>NUCLEOTIDE SEQUENCE [LARGE SCALE GENOMIC DNA]</scope>
</reference>
<dbReference type="FunFam" id="3.30.420.60:FF:000003">
    <property type="entry name" value="Peptide chain release factor subunit 1"/>
    <property type="match status" value="1"/>
</dbReference>
<gene>
    <name evidence="8" type="ORF">LSCM1_03521</name>
</gene>
<evidence type="ECO:0000256" key="1">
    <source>
        <dbReference type="ARBA" id="ARBA00004496"/>
    </source>
</evidence>
<evidence type="ECO:0000259" key="7">
    <source>
        <dbReference type="SMART" id="SM01194"/>
    </source>
</evidence>
<proteinExistence type="inferred from homology"/>
<dbReference type="KEGG" id="lmat:92513574"/>
<dbReference type="Gene3D" id="3.30.1330.30">
    <property type="match status" value="1"/>
</dbReference>
<dbReference type="PANTHER" id="PTHR10113">
    <property type="entry name" value="PEPTIDE CHAIN RELEASE FACTOR SUBUNIT 1"/>
    <property type="match status" value="1"/>
</dbReference>
<comment type="subunit">
    <text evidence="3">Heterodimer of two subunits, one of which binds GTP.</text>
</comment>
<dbReference type="NCBIfam" id="TIGR03676">
    <property type="entry name" value="aRF1_eRF1"/>
    <property type="match status" value="1"/>
</dbReference>